<sequence>MRAFTQITAKVAPLDRPNVDTDAIIPKQYLKSIKRTGFGPFAFDDWRYLDKGDLDIDPAARRPNPDFVINQARYAGAEILLARENFGCGSSREHAVWALEQAGFRSVIAPSFADIFFNNSFKGGFLPLVLPADVVDRLFREVEATPGYALTIDLPAQTVVTPSGESIPFQIDDFRKHCMVNGLDDIGLTLQNADDIHAYEARRRVEAPWLFA</sequence>
<dbReference type="InterPro" id="IPR033940">
    <property type="entry name" value="IPMI_Swivel"/>
</dbReference>
<gene>
    <name evidence="10" type="primary">leuD</name>
    <name evidence="12" type="ORF">DFR24_1905</name>
</gene>
<evidence type="ECO:0000256" key="5">
    <source>
        <dbReference type="ARBA" id="ARBA00011271"/>
    </source>
</evidence>
<dbReference type="Pfam" id="PF00694">
    <property type="entry name" value="Aconitase_C"/>
    <property type="match status" value="1"/>
</dbReference>
<evidence type="ECO:0000313" key="13">
    <source>
        <dbReference type="Proteomes" id="UP000295341"/>
    </source>
</evidence>
<evidence type="ECO:0000259" key="11">
    <source>
        <dbReference type="Pfam" id="PF00694"/>
    </source>
</evidence>
<dbReference type="EMBL" id="SOBT01000008">
    <property type="protein sequence ID" value="TDU32507.1"/>
    <property type="molecule type" value="Genomic_DNA"/>
</dbReference>
<feature type="domain" description="Aconitase A/isopropylmalate dehydratase small subunit swivel" evidence="11">
    <location>
        <begin position="1"/>
        <end position="131"/>
    </location>
</feature>
<dbReference type="PANTHER" id="PTHR43345:SF5">
    <property type="entry name" value="3-ISOPROPYLMALATE DEHYDRATASE SMALL SUBUNIT"/>
    <property type="match status" value="1"/>
</dbReference>
<dbReference type="FunFam" id="3.20.19.10:FF:000003">
    <property type="entry name" value="3-isopropylmalate dehydratase small subunit"/>
    <property type="match status" value="1"/>
</dbReference>
<dbReference type="GO" id="GO:0009316">
    <property type="term" value="C:3-isopropylmalate dehydratase complex"/>
    <property type="evidence" value="ECO:0007669"/>
    <property type="project" value="InterPro"/>
</dbReference>
<evidence type="ECO:0000256" key="1">
    <source>
        <dbReference type="ARBA" id="ARBA00000491"/>
    </source>
</evidence>
<dbReference type="Proteomes" id="UP000295341">
    <property type="component" value="Unassembled WGS sequence"/>
</dbReference>
<dbReference type="RefSeq" id="WP_133880999.1">
    <property type="nucleotide sequence ID" value="NZ_MWIN01000001.1"/>
</dbReference>
<evidence type="ECO:0000256" key="6">
    <source>
        <dbReference type="ARBA" id="ARBA00022430"/>
    </source>
</evidence>
<keyword evidence="7 10" id="KW-0028">Amino-acid biosynthesis</keyword>
<dbReference type="Gene3D" id="3.20.19.10">
    <property type="entry name" value="Aconitase, domain 4"/>
    <property type="match status" value="1"/>
</dbReference>
<comment type="pathway">
    <text evidence="3 10">Amino-acid biosynthesis; L-leucine biosynthesis; L-leucine from 3-methyl-2-oxobutanoate: step 2/4.</text>
</comment>
<keyword evidence="6 10" id="KW-0432">Leucine biosynthesis</keyword>
<dbReference type="InterPro" id="IPR015928">
    <property type="entry name" value="Aconitase/3IPM_dehydase_swvl"/>
</dbReference>
<protein>
    <recommendedName>
        <fullName evidence="10">3-isopropylmalate dehydratase small subunit</fullName>
        <ecNumber evidence="10">4.2.1.33</ecNumber>
    </recommendedName>
    <alternativeName>
        <fullName evidence="10">Alpha-IPM isomerase</fullName>
        <shortName evidence="10">IPMI</shortName>
    </alternativeName>
    <alternativeName>
        <fullName evidence="10">Isopropylmalate isomerase</fullName>
    </alternativeName>
</protein>
<evidence type="ECO:0000256" key="4">
    <source>
        <dbReference type="ARBA" id="ARBA00009845"/>
    </source>
</evidence>
<dbReference type="UniPathway" id="UPA00048">
    <property type="reaction ID" value="UER00071"/>
</dbReference>
<dbReference type="PANTHER" id="PTHR43345">
    <property type="entry name" value="3-ISOPROPYLMALATE DEHYDRATASE SMALL SUBUNIT 2-RELATED-RELATED"/>
    <property type="match status" value="1"/>
</dbReference>
<dbReference type="SUPFAM" id="SSF52016">
    <property type="entry name" value="LeuD/IlvD-like"/>
    <property type="match status" value="1"/>
</dbReference>
<dbReference type="AlphaFoldDB" id="A0A4R7PEH1"/>
<dbReference type="InterPro" id="IPR000573">
    <property type="entry name" value="AconitaseA/IPMdHydase_ssu_swvl"/>
</dbReference>
<keyword evidence="13" id="KW-1185">Reference proteome</keyword>
<dbReference type="NCBIfam" id="NF002458">
    <property type="entry name" value="PRK01641.1"/>
    <property type="match status" value="1"/>
</dbReference>
<proteinExistence type="inferred from homology"/>
<accession>A0A4R7PEH1</accession>
<evidence type="ECO:0000256" key="10">
    <source>
        <dbReference type="HAMAP-Rule" id="MF_01031"/>
    </source>
</evidence>
<dbReference type="GO" id="GO:0003861">
    <property type="term" value="F:3-isopropylmalate dehydratase activity"/>
    <property type="evidence" value="ECO:0007669"/>
    <property type="project" value="UniProtKB-UniRule"/>
</dbReference>
<dbReference type="EC" id="4.2.1.33" evidence="10"/>
<evidence type="ECO:0000256" key="7">
    <source>
        <dbReference type="ARBA" id="ARBA00022605"/>
    </source>
</evidence>
<comment type="similarity">
    <text evidence="4 10">Belongs to the LeuD family. LeuD type 1 subfamily.</text>
</comment>
<dbReference type="OrthoDB" id="9777465at2"/>
<dbReference type="InterPro" id="IPR050075">
    <property type="entry name" value="LeuD"/>
</dbReference>
<reference evidence="12 13" key="1">
    <citation type="submission" date="2019-03" db="EMBL/GenBank/DDBJ databases">
        <title>Genomic Encyclopedia of Type Strains, Phase IV (KMG-IV): sequencing the most valuable type-strain genomes for metagenomic binning, comparative biology and taxonomic classification.</title>
        <authorList>
            <person name="Goeker M."/>
        </authorList>
    </citation>
    <scope>NUCLEOTIDE SEQUENCE [LARGE SCALE GENOMIC DNA]</scope>
    <source>
        <strain evidence="12 13">DSM 26377</strain>
    </source>
</reference>
<name>A0A4R7PEH1_9GAMM</name>
<comment type="subunit">
    <text evidence="5 10">Heterodimer of LeuC and LeuD.</text>
</comment>
<comment type="catalytic activity">
    <reaction evidence="1 10">
        <text>(2R,3S)-3-isopropylmalate = (2S)-2-isopropylmalate</text>
        <dbReference type="Rhea" id="RHEA:32287"/>
        <dbReference type="ChEBI" id="CHEBI:1178"/>
        <dbReference type="ChEBI" id="CHEBI:35121"/>
        <dbReference type="EC" id="4.2.1.33"/>
    </reaction>
</comment>
<keyword evidence="9 10" id="KW-0100">Branched-chain amino acid biosynthesis</keyword>
<organism evidence="12 13">
    <name type="scientific">Panacagrimonas perspica</name>
    <dbReference type="NCBI Taxonomy" id="381431"/>
    <lineage>
        <taxon>Bacteria</taxon>
        <taxon>Pseudomonadati</taxon>
        <taxon>Pseudomonadota</taxon>
        <taxon>Gammaproteobacteria</taxon>
        <taxon>Nevskiales</taxon>
        <taxon>Nevskiaceae</taxon>
        <taxon>Panacagrimonas</taxon>
    </lineage>
</organism>
<evidence type="ECO:0000256" key="2">
    <source>
        <dbReference type="ARBA" id="ARBA00002695"/>
    </source>
</evidence>
<dbReference type="HAMAP" id="MF_01031">
    <property type="entry name" value="LeuD_type1"/>
    <property type="match status" value="1"/>
</dbReference>
<dbReference type="CDD" id="cd01577">
    <property type="entry name" value="IPMI_Swivel"/>
    <property type="match status" value="1"/>
</dbReference>
<evidence type="ECO:0000313" key="12">
    <source>
        <dbReference type="EMBL" id="TDU32507.1"/>
    </source>
</evidence>
<comment type="function">
    <text evidence="2 10">Catalyzes the isomerization between 2-isopropylmalate and 3-isopropylmalate, via the formation of 2-isopropylmaleate.</text>
</comment>
<evidence type="ECO:0000256" key="3">
    <source>
        <dbReference type="ARBA" id="ARBA00004729"/>
    </source>
</evidence>
<comment type="caution">
    <text evidence="12">The sequence shown here is derived from an EMBL/GenBank/DDBJ whole genome shotgun (WGS) entry which is preliminary data.</text>
</comment>
<evidence type="ECO:0000256" key="8">
    <source>
        <dbReference type="ARBA" id="ARBA00023239"/>
    </source>
</evidence>
<keyword evidence="8 10" id="KW-0456">Lyase</keyword>
<dbReference type="NCBIfam" id="TIGR00171">
    <property type="entry name" value="leuD"/>
    <property type="match status" value="1"/>
</dbReference>
<evidence type="ECO:0000256" key="9">
    <source>
        <dbReference type="ARBA" id="ARBA00023304"/>
    </source>
</evidence>
<dbReference type="InterPro" id="IPR004431">
    <property type="entry name" value="3-IsopropMal_deHydase_ssu"/>
</dbReference>
<dbReference type="GO" id="GO:0009098">
    <property type="term" value="P:L-leucine biosynthetic process"/>
    <property type="evidence" value="ECO:0007669"/>
    <property type="project" value="UniProtKB-UniRule"/>
</dbReference>